<dbReference type="EMBL" id="CP023778">
    <property type="protein sequence ID" value="ATL69319.1"/>
    <property type="molecule type" value="Genomic_DNA"/>
</dbReference>
<evidence type="ECO:0000313" key="1">
    <source>
        <dbReference type="EMBL" id="ATL69319.1"/>
    </source>
</evidence>
<dbReference type="KEGG" id="ntp:CRH09_27220"/>
<proteinExistence type="predicted"/>
<sequence>MVPVCEVDRLCRLICVRRDRSGPSTVTEGRDDYEHGYRTTIQADLIILGWSQRLEPGHAPTVRRTVTEATVPVMLIPVAS</sequence>
<dbReference type="Proteomes" id="UP000221961">
    <property type="component" value="Chromosome"/>
</dbReference>
<organism evidence="1 2">
    <name type="scientific">Nocardia terpenica</name>
    <dbReference type="NCBI Taxonomy" id="455432"/>
    <lineage>
        <taxon>Bacteria</taxon>
        <taxon>Bacillati</taxon>
        <taxon>Actinomycetota</taxon>
        <taxon>Actinomycetes</taxon>
        <taxon>Mycobacteriales</taxon>
        <taxon>Nocardiaceae</taxon>
        <taxon>Nocardia</taxon>
    </lineage>
</organism>
<evidence type="ECO:0000313" key="2">
    <source>
        <dbReference type="Proteomes" id="UP000221961"/>
    </source>
</evidence>
<name>A0A291RPV0_9NOCA</name>
<gene>
    <name evidence="1" type="ORF">CRH09_27220</name>
</gene>
<protein>
    <submittedName>
        <fullName evidence="1">Uncharacterized protein</fullName>
    </submittedName>
</protein>
<dbReference type="AlphaFoldDB" id="A0A291RPV0"/>
<reference evidence="1 2" key="1">
    <citation type="submission" date="2017-10" db="EMBL/GenBank/DDBJ databases">
        <title>Comparative genomics between pathogenic Norcardia.</title>
        <authorList>
            <person name="Zeng L."/>
        </authorList>
    </citation>
    <scope>NUCLEOTIDE SEQUENCE [LARGE SCALE GENOMIC DNA]</scope>
    <source>
        <strain evidence="1 2">NC_YFY_NT001</strain>
    </source>
</reference>
<accession>A0A291RPV0</accession>